<keyword evidence="3" id="KW-1185">Reference proteome</keyword>
<dbReference type="Proteomes" id="UP000823388">
    <property type="component" value="Chromosome 8N"/>
</dbReference>
<protein>
    <recommendedName>
        <fullName evidence="4">Lecithin-cholesterol acyltransferase-like 1</fullName>
    </recommendedName>
</protein>
<dbReference type="GO" id="GO:0006629">
    <property type="term" value="P:lipid metabolic process"/>
    <property type="evidence" value="ECO:0007669"/>
    <property type="project" value="InterPro"/>
</dbReference>
<keyword evidence="1" id="KW-0732">Signal</keyword>
<accession>A0A8T0PGW4</accession>
<feature type="chain" id="PRO_5035732350" description="Lecithin-cholesterol acyltransferase-like 1" evidence="1">
    <location>
        <begin position="19"/>
        <end position="443"/>
    </location>
</feature>
<sequence length="443" mass="49322">MAAPILGFLSALLLLLLPAPLRDHFSSVHRQTAGGGTAGGLHPIVLVPGVTCPDLEARLTEAYEPSTPRCGRMRGKGWFGLWTNRTWALDAETAACLEEQMRLVYDPALGDFRNLPGVATRVPNFGSARGFSSKYAPHPEYCFGALRSTLERFGYRDGETLFGAPYDFRYAPPVPGQTSRVYSRYFSRVTRLIEDATKKNQSRAAIVFGHSYGAMVALEFVRNSPSPWRNKFIKHLFMVAPTWSGGYVRAIRSVVSGPPADMVYVPSASAVSVRSMWRTFETAIVNLPCPAVFGRRPLVVTRSKNYSAYDIADLLLAISCANGDKPFRERELAKMGYFKAPMVPMTHMYGVGVPTEEQLVYWEGDFDMPPEMVYGDGDGTINVIAMLAFQEKVGKQPGQKELFKSIRVAKVPHSELIINQRAVKKIMNEIVELNRLVEMHFSY</sequence>
<comment type="caution">
    <text evidence="2">The sequence shown here is derived from an EMBL/GenBank/DDBJ whole genome shotgun (WGS) entry which is preliminary data.</text>
</comment>
<reference evidence="2" key="1">
    <citation type="submission" date="2020-05" db="EMBL/GenBank/DDBJ databases">
        <title>WGS assembly of Panicum virgatum.</title>
        <authorList>
            <person name="Lovell J.T."/>
            <person name="Jenkins J."/>
            <person name="Shu S."/>
            <person name="Juenger T.E."/>
            <person name="Schmutz J."/>
        </authorList>
    </citation>
    <scope>NUCLEOTIDE SEQUENCE</scope>
    <source>
        <strain evidence="2">AP13</strain>
    </source>
</reference>
<proteinExistence type="predicted"/>
<organism evidence="2 3">
    <name type="scientific">Panicum virgatum</name>
    <name type="common">Blackwell switchgrass</name>
    <dbReference type="NCBI Taxonomy" id="38727"/>
    <lineage>
        <taxon>Eukaryota</taxon>
        <taxon>Viridiplantae</taxon>
        <taxon>Streptophyta</taxon>
        <taxon>Embryophyta</taxon>
        <taxon>Tracheophyta</taxon>
        <taxon>Spermatophyta</taxon>
        <taxon>Magnoliopsida</taxon>
        <taxon>Liliopsida</taxon>
        <taxon>Poales</taxon>
        <taxon>Poaceae</taxon>
        <taxon>PACMAD clade</taxon>
        <taxon>Panicoideae</taxon>
        <taxon>Panicodae</taxon>
        <taxon>Paniceae</taxon>
        <taxon>Panicinae</taxon>
        <taxon>Panicum</taxon>
        <taxon>Panicum sect. Hiantes</taxon>
    </lineage>
</organism>
<dbReference type="Gene3D" id="3.40.50.1820">
    <property type="entry name" value="alpha/beta hydrolase"/>
    <property type="match status" value="1"/>
</dbReference>
<dbReference type="GO" id="GO:0008374">
    <property type="term" value="F:O-acyltransferase activity"/>
    <property type="evidence" value="ECO:0007669"/>
    <property type="project" value="InterPro"/>
</dbReference>
<dbReference type="InterPro" id="IPR003386">
    <property type="entry name" value="LACT/PDAT_acylTrfase"/>
</dbReference>
<dbReference type="EMBL" id="CM029052">
    <property type="protein sequence ID" value="KAG2557644.1"/>
    <property type="molecule type" value="Genomic_DNA"/>
</dbReference>
<evidence type="ECO:0000313" key="2">
    <source>
        <dbReference type="EMBL" id="KAG2557644.1"/>
    </source>
</evidence>
<feature type="signal peptide" evidence="1">
    <location>
        <begin position="1"/>
        <end position="18"/>
    </location>
</feature>
<dbReference type="InterPro" id="IPR029058">
    <property type="entry name" value="AB_hydrolase_fold"/>
</dbReference>
<evidence type="ECO:0000256" key="1">
    <source>
        <dbReference type="SAM" id="SignalP"/>
    </source>
</evidence>
<gene>
    <name evidence="2" type="ORF">PVAP13_8NG213622</name>
</gene>
<evidence type="ECO:0008006" key="4">
    <source>
        <dbReference type="Google" id="ProtNLM"/>
    </source>
</evidence>
<dbReference type="OrthoDB" id="599078at2759"/>
<name>A0A8T0PGW4_PANVG</name>
<dbReference type="AlphaFoldDB" id="A0A8T0PGW4"/>
<evidence type="ECO:0000313" key="3">
    <source>
        <dbReference type="Proteomes" id="UP000823388"/>
    </source>
</evidence>
<dbReference type="SUPFAM" id="SSF53474">
    <property type="entry name" value="alpha/beta-Hydrolases"/>
    <property type="match status" value="1"/>
</dbReference>
<dbReference type="Pfam" id="PF02450">
    <property type="entry name" value="LCAT"/>
    <property type="match status" value="1"/>
</dbReference>
<dbReference type="PANTHER" id="PTHR11440">
    <property type="entry name" value="LECITHIN-CHOLESTEROL ACYLTRANSFERASE-RELATED"/>
    <property type="match status" value="1"/>
</dbReference>